<dbReference type="Proteomes" id="UP000623842">
    <property type="component" value="Unassembled WGS sequence"/>
</dbReference>
<dbReference type="EMBL" id="BNCK01000016">
    <property type="protein sequence ID" value="GHG07966.1"/>
    <property type="molecule type" value="Genomic_DNA"/>
</dbReference>
<reference evidence="2" key="1">
    <citation type="journal article" date="2014" name="Int. J. Syst. Evol. Microbiol.">
        <title>Complete genome sequence of Corynebacterium casei LMG S-19264T (=DSM 44701T), isolated from a smear-ripened cheese.</title>
        <authorList>
            <consortium name="US DOE Joint Genome Institute (JGI-PGF)"/>
            <person name="Walter F."/>
            <person name="Albersmeier A."/>
            <person name="Kalinowski J."/>
            <person name="Ruckert C."/>
        </authorList>
    </citation>
    <scope>NUCLEOTIDE SEQUENCE</scope>
    <source>
        <strain evidence="2">KCTC 42731</strain>
    </source>
</reference>
<dbReference type="Pfam" id="PF07638">
    <property type="entry name" value="Sigma70_ECF"/>
    <property type="match status" value="1"/>
</dbReference>
<evidence type="ECO:0000313" key="3">
    <source>
        <dbReference type="Proteomes" id="UP000623842"/>
    </source>
</evidence>
<dbReference type="InterPro" id="IPR053812">
    <property type="entry name" value="HTH_Sigma70_ECF-like"/>
</dbReference>
<proteinExistence type="predicted"/>
<protein>
    <recommendedName>
        <fullName evidence="1">RNA polymerase sigma-70 ECF-like HTH domain-containing protein</fullName>
    </recommendedName>
</protein>
<sequence>MEIVMAQPYESLSDEELLPLIKKWKDNPSEYTKILVSRIYPTIYSLTKPQVEKFNVKNDISFSATSVVNEIFLKMHNGSRKHDLDTLRGFYELLGQIVISSLLDRKRKLTCQKRMPDFYKPNESVATLETVCDIELIYDGLNKLSHSEPFIAEKMSLKLYSAKNNEQIAAITNSSISTVEKHLRHGKRLMNAIIEGVEIGY</sequence>
<organism evidence="2 3">
    <name type="scientific">Thalassotalea marina</name>
    <dbReference type="NCBI Taxonomy" id="1673741"/>
    <lineage>
        <taxon>Bacteria</taxon>
        <taxon>Pseudomonadati</taxon>
        <taxon>Pseudomonadota</taxon>
        <taxon>Gammaproteobacteria</taxon>
        <taxon>Alteromonadales</taxon>
        <taxon>Colwelliaceae</taxon>
        <taxon>Thalassotalea</taxon>
    </lineage>
</organism>
<evidence type="ECO:0000313" key="2">
    <source>
        <dbReference type="EMBL" id="GHG07966.1"/>
    </source>
</evidence>
<keyword evidence="3" id="KW-1185">Reference proteome</keyword>
<accession>A0A919BSQ4</accession>
<comment type="caution">
    <text evidence="2">The sequence shown here is derived from an EMBL/GenBank/DDBJ whole genome shotgun (WGS) entry which is preliminary data.</text>
</comment>
<feature type="domain" description="RNA polymerase sigma-70 ECF-like HTH" evidence="1">
    <location>
        <begin position="20"/>
        <end position="184"/>
    </location>
</feature>
<dbReference type="AlphaFoldDB" id="A0A919BSQ4"/>
<evidence type="ECO:0000259" key="1">
    <source>
        <dbReference type="Pfam" id="PF07638"/>
    </source>
</evidence>
<name>A0A919BSQ4_9GAMM</name>
<reference evidence="2" key="2">
    <citation type="submission" date="2020-09" db="EMBL/GenBank/DDBJ databases">
        <authorList>
            <person name="Sun Q."/>
            <person name="Kim S."/>
        </authorList>
    </citation>
    <scope>NUCLEOTIDE SEQUENCE</scope>
    <source>
        <strain evidence="2">KCTC 42731</strain>
    </source>
</reference>
<gene>
    <name evidence="2" type="ORF">GCM10017161_42200</name>
</gene>